<keyword evidence="1" id="KW-0732">Signal</keyword>
<protein>
    <submittedName>
        <fullName evidence="2">Starch-binding associating with outer membrane</fullName>
    </submittedName>
</protein>
<dbReference type="Proteomes" id="UP000320300">
    <property type="component" value="Unassembled WGS sequence"/>
</dbReference>
<evidence type="ECO:0000256" key="1">
    <source>
        <dbReference type="SAM" id="SignalP"/>
    </source>
</evidence>
<dbReference type="OrthoDB" id="9766256at2"/>
<sequence>MKKVFLNIFLLLFIAATFSACKKTLEEQYNNPEQSSVQSIPTFFTALLNNDRIRPAYWNVRTFLLVQPAVYSQTASYYNSNDSYKQSDSYINQYWSDFYYSAGNGSGPMALYRQMETTYKALSAADQASQRVFMEAAKIQLIDQAAQMVDLWGDIPYSETGSLETSSTIVNPNFDDQKALYTSFISDLDASATFFASATTNASFTKQDILLAGSTDKWRRYANSLRLRLLMRISNVDEATAKAAVGTMLANSAQYPLLDGGNVAAYSPATSDVLLTPLTTNNDNLNSALTEINSFYATDFLLNKVLLPANDPRIPVMYDKYGKTVNGTFVPNKTFRAMPITYTTGQTDTAYTSYSILDSATFLQNKNLPGIVFTAAETNFLKAEAFERWGGGVAQTAYETAVKQSVYFYYYLNSLGKGSTVTPTDVTTFLTAANVAYTGSSADKLTKIYTQKWASFSFLQSKQAWAEVRRTKIPALTFPSAGKLNGFETPPARLLYPTSEILNNSNYSKVRPKDTRLTKIFWDVK</sequence>
<dbReference type="AlphaFoldDB" id="A0A521FS27"/>
<feature type="signal peptide" evidence="1">
    <location>
        <begin position="1"/>
        <end position="22"/>
    </location>
</feature>
<accession>A0A521FS27</accession>
<evidence type="ECO:0000313" key="3">
    <source>
        <dbReference type="Proteomes" id="UP000320300"/>
    </source>
</evidence>
<dbReference type="InterPro" id="IPR041662">
    <property type="entry name" value="SusD-like_2"/>
</dbReference>
<keyword evidence="3" id="KW-1185">Reference proteome</keyword>
<dbReference type="InterPro" id="IPR011990">
    <property type="entry name" value="TPR-like_helical_dom_sf"/>
</dbReference>
<name>A0A521FS27_9SPHI</name>
<feature type="chain" id="PRO_5021742577" evidence="1">
    <location>
        <begin position="23"/>
        <end position="525"/>
    </location>
</feature>
<dbReference type="Gene3D" id="1.25.40.390">
    <property type="match status" value="1"/>
</dbReference>
<dbReference type="PROSITE" id="PS51257">
    <property type="entry name" value="PROKAR_LIPOPROTEIN"/>
    <property type="match status" value="1"/>
</dbReference>
<reference evidence="2 3" key="1">
    <citation type="submission" date="2017-05" db="EMBL/GenBank/DDBJ databases">
        <authorList>
            <person name="Varghese N."/>
            <person name="Submissions S."/>
        </authorList>
    </citation>
    <scope>NUCLEOTIDE SEQUENCE [LARGE SCALE GENOMIC DNA]</scope>
    <source>
        <strain evidence="2 3">DSM 19036</strain>
    </source>
</reference>
<dbReference type="SUPFAM" id="SSF48452">
    <property type="entry name" value="TPR-like"/>
    <property type="match status" value="1"/>
</dbReference>
<dbReference type="EMBL" id="FXTN01000016">
    <property type="protein sequence ID" value="SMO98281.1"/>
    <property type="molecule type" value="Genomic_DNA"/>
</dbReference>
<dbReference type="Pfam" id="PF12771">
    <property type="entry name" value="SusD-like_2"/>
    <property type="match status" value="1"/>
</dbReference>
<dbReference type="RefSeq" id="WP_142530967.1">
    <property type="nucleotide sequence ID" value="NZ_CBCSJO010000015.1"/>
</dbReference>
<proteinExistence type="predicted"/>
<gene>
    <name evidence="2" type="ORF">SAMN06265348_11628</name>
</gene>
<organism evidence="2 3">
    <name type="scientific">Pedobacter westerhofensis</name>
    <dbReference type="NCBI Taxonomy" id="425512"/>
    <lineage>
        <taxon>Bacteria</taxon>
        <taxon>Pseudomonadati</taxon>
        <taxon>Bacteroidota</taxon>
        <taxon>Sphingobacteriia</taxon>
        <taxon>Sphingobacteriales</taxon>
        <taxon>Sphingobacteriaceae</taxon>
        <taxon>Pedobacter</taxon>
    </lineage>
</organism>
<evidence type="ECO:0000313" key="2">
    <source>
        <dbReference type="EMBL" id="SMO98281.1"/>
    </source>
</evidence>